<organism evidence="2 3">
    <name type="scientific">Nonomuraea soli</name>
    <dbReference type="NCBI Taxonomy" id="1032476"/>
    <lineage>
        <taxon>Bacteria</taxon>
        <taxon>Bacillati</taxon>
        <taxon>Actinomycetota</taxon>
        <taxon>Actinomycetes</taxon>
        <taxon>Streptosporangiales</taxon>
        <taxon>Streptosporangiaceae</taxon>
        <taxon>Nonomuraea</taxon>
    </lineage>
</organism>
<dbReference type="AlphaFoldDB" id="A0A7W0CUK9"/>
<evidence type="ECO:0000256" key="1">
    <source>
        <dbReference type="SAM" id="MobiDB-lite"/>
    </source>
</evidence>
<name>A0A7W0CUK9_9ACTN</name>
<evidence type="ECO:0000313" key="2">
    <source>
        <dbReference type="EMBL" id="MBA2897662.1"/>
    </source>
</evidence>
<keyword evidence="3" id="KW-1185">Reference proteome</keyword>
<feature type="region of interest" description="Disordered" evidence="1">
    <location>
        <begin position="1"/>
        <end position="40"/>
    </location>
</feature>
<evidence type="ECO:0008006" key="4">
    <source>
        <dbReference type="Google" id="ProtNLM"/>
    </source>
</evidence>
<dbReference type="Pfam" id="PF13814">
    <property type="entry name" value="Replic_Relax"/>
    <property type="match status" value="1"/>
</dbReference>
<evidence type="ECO:0000313" key="3">
    <source>
        <dbReference type="Proteomes" id="UP000530928"/>
    </source>
</evidence>
<dbReference type="InterPro" id="IPR025855">
    <property type="entry name" value="Replic_Relax"/>
</dbReference>
<feature type="compositionally biased region" description="Low complexity" evidence="1">
    <location>
        <begin position="27"/>
        <end position="39"/>
    </location>
</feature>
<dbReference type="RefSeq" id="WP_181616351.1">
    <property type="nucleotide sequence ID" value="NZ_BAABAM010000014.1"/>
</dbReference>
<dbReference type="EMBL" id="JACDUR010000012">
    <property type="protein sequence ID" value="MBA2897662.1"/>
    <property type="molecule type" value="Genomic_DNA"/>
</dbReference>
<accession>A0A7W0CUK9</accession>
<sequence length="344" mass="38281">MPKPCDCPHSCTSANPPAARKATRKLPQPTIQPIPTSQPRLDRTTLPALAARLTERDYQILDHLHRHQVLTTPQLQRMFFGIVQATRARMTTLLALNAVVCFRPWAGYGAGSAPTHWALGKAGAHVLAVRREVTVKELGYDPDTKVSTSLRLNHLIGVNDFFSRLHAHARHTPTATLKAWLSEKECGKQWGDLARPDAYGCWSDNNRQIDFFLEHDTGTETLKRVAAKLLAYRNLADATRLSTPVLFWLPNPTRETNLRKLLATHVHDHEIPVATAVHTTTGDGPAGPCWLPAHAETGQPRMRLADLDQGWPHLTLGTIPDQPDTGEDENAFLDRIFGEEESSR</sequence>
<gene>
    <name evidence="2" type="ORF">HNR30_009064</name>
</gene>
<reference evidence="2 3" key="1">
    <citation type="submission" date="2020-07" db="EMBL/GenBank/DDBJ databases">
        <title>Genomic Encyclopedia of Type Strains, Phase IV (KMG-IV): sequencing the most valuable type-strain genomes for metagenomic binning, comparative biology and taxonomic classification.</title>
        <authorList>
            <person name="Goeker M."/>
        </authorList>
    </citation>
    <scope>NUCLEOTIDE SEQUENCE [LARGE SCALE GENOMIC DNA]</scope>
    <source>
        <strain evidence="2 3">DSM 45533</strain>
    </source>
</reference>
<proteinExistence type="predicted"/>
<protein>
    <recommendedName>
        <fullName evidence="4">Replication-relaxation</fullName>
    </recommendedName>
</protein>
<comment type="caution">
    <text evidence="2">The sequence shown here is derived from an EMBL/GenBank/DDBJ whole genome shotgun (WGS) entry which is preliminary data.</text>
</comment>
<dbReference type="Proteomes" id="UP000530928">
    <property type="component" value="Unassembled WGS sequence"/>
</dbReference>